<feature type="chain" id="PRO_5026852795" evidence="1">
    <location>
        <begin position="20"/>
        <end position="725"/>
    </location>
</feature>
<evidence type="ECO:0000256" key="1">
    <source>
        <dbReference type="SAM" id="SignalP"/>
    </source>
</evidence>
<evidence type="ECO:0000313" key="3">
    <source>
        <dbReference type="EMBL" id="MVT41527.1"/>
    </source>
</evidence>
<accession>A0A6N8J8G4</accession>
<keyword evidence="1" id="KW-0732">Signal</keyword>
<dbReference type="Pfam" id="PF12969">
    <property type="entry name" value="DUF3857"/>
    <property type="match status" value="1"/>
</dbReference>
<dbReference type="Gene3D" id="2.60.40.3140">
    <property type="match status" value="1"/>
</dbReference>
<dbReference type="InterPro" id="IPR024618">
    <property type="entry name" value="DUF3857"/>
</dbReference>
<protein>
    <submittedName>
        <fullName evidence="3">DUF3857 domain-containing protein</fullName>
    </submittedName>
</protein>
<feature type="domain" description="DUF3857" evidence="2">
    <location>
        <begin position="81"/>
        <end position="245"/>
    </location>
</feature>
<reference evidence="3 4" key="1">
    <citation type="submission" date="2019-12" db="EMBL/GenBank/DDBJ databases">
        <title>The draft genomic sequence of strain Chitinophaga oryziterrae JCM 16595.</title>
        <authorList>
            <person name="Zhang X."/>
        </authorList>
    </citation>
    <scope>NUCLEOTIDE SEQUENCE [LARGE SCALE GENOMIC DNA]</scope>
    <source>
        <strain evidence="3 4">JCM 16595</strain>
    </source>
</reference>
<gene>
    <name evidence="3" type="ORF">GO495_13115</name>
</gene>
<name>A0A6N8J8G4_9BACT</name>
<dbReference type="OrthoDB" id="1153981at2"/>
<dbReference type="RefSeq" id="WP_157300151.1">
    <property type="nucleotide sequence ID" value="NZ_BAAAZB010000025.1"/>
</dbReference>
<dbReference type="AlphaFoldDB" id="A0A6N8J8G4"/>
<comment type="caution">
    <text evidence="3">The sequence shown here is derived from an EMBL/GenBank/DDBJ whole genome shotgun (WGS) entry which is preliminary data.</text>
</comment>
<evidence type="ECO:0000313" key="4">
    <source>
        <dbReference type="Proteomes" id="UP000468388"/>
    </source>
</evidence>
<evidence type="ECO:0000259" key="2">
    <source>
        <dbReference type="Pfam" id="PF12969"/>
    </source>
</evidence>
<sequence length="725" mass="83623">MKKITFILLLICTGLTGMAQSRQEREYQEDAEEIKKEIWNGKDAAFNVTTVPEKYNNESAVIIAMKFSMGADHSRKQEHLSTTMHERVKIQDKSALEEYSEFNIQKLKQNSWSRGYKLVSYMGIRIIKPNGQQRDIDMKEAVNVKDEAGDKEQKIAISDLQVGDIIDYYMRIYKDKSTFYAAPEPLDFSIGERYPILDFALDVRISKKMGISWRYLNAKDAELKRTKDDDDNNVFTINKKDIPKVTDERWLYEKRTLPTLRIAYMRDENNDVVNGIDEEDIKEYLTYKIISVGANYGLNYDIMKREFPKVESTCLKDEDLKTLTDAQRTELIYYYVRYCTLFREYTSSNIEVGQNRKFYTPKSHFVANVMRFMLKEYDIPCVLAAAVPRSEGTLKDAVSFNDLEYFIIAYPADSKPIYCYMGSMFSYPGELPSSLEGQEAYTVAVTGSKREKEASFKKITLPFSKKEDNVSAETLDIVFNPANLQQINIARTISAKGQYRYQYMDMLLYEDMLKQERKRVHTPTLLNADLNAQGPLYKRYGEYTEAFSKARKDMLETVTTNITNDYSIKPTDSITYEIIEEGLQHRYPPFAMKEQFSMDGLVKKAGNNYIVDFGKLITGQIELTTEQRTRSYDINMSYARTVAYQVTVNIPEGYKVEGIENLNKSVINDAGSFVSTTKLEGNTLVVTVRKCYNHAYEPAASWPQMIAFLDAGADFNKQKVLLKKI</sequence>
<keyword evidence="4" id="KW-1185">Reference proteome</keyword>
<feature type="signal peptide" evidence="1">
    <location>
        <begin position="1"/>
        <end position="19"/>
    </location>
</feature>
<dbReference type="Gene3D" id="2.60.120.1130">
    <property type="match status" value="1"/>
</dbReference>
<proteinExistence type="predicted"/>
<dbReference type="EMBL" id="WRXO01000003">
    <property type="protein sequence ID" value="MVT41527.1"/>
    <property type="molecule type" value="Genomic_DNA"/>
</dbReference>
<dbReference type="Proteomes" id="UP000468388">
    <property type="component" value="Unassembled WGS sequence"/>
</dbReference>
<organism evidence="3 4">
    <name type="scientific">Chitinophaga oryziterrae</name>
    <dbReference type="NCBI Taxonomy" id="1031224"/>
    <lineage>
        <taxon>Bacteria</taxon>
        <taxon>Pseudomonadati</taxon>
        <taxon>Bacteroidota</taxon>
        <taxon>Chitinophagia</taxon>
        <taxon>Chitinophagales</taxon>
        <taxon>Chitinophagaceae</taxon>
        <taxon>Chitinophaga</taxon>
    </lineage>
</organism>